<keyword evidence="3" id="KW-1185">Reference proteome</keyword>
<organism evidence="2 3">
    <name type="scientific">Spirosoma utsteinense</name>
    <dbReference type="NCBI Taxonomy" id="2585773"/>
    <lineage>
        <taxon>Bacteria</taxon>
        <taxon>Pseudomonadati</taxon>
        <taxon>Bacteroidota</taxon>
        <taxon>Cytophagia</taxon>
        <taxon>Cytophagales</taxon>
        <taxon>Cytophagaceae</taxon>
        <taxon>Spirosoma</taxon>
    </lineage>
</organism>
<feature type="transmembrane region" description="Helical" evidence="1">
    <location>
        <begin position="138"/>
        <end position="157"/>
    </location>
</feature>
<protein>
    <submittedName>
        <fullName evidence="2">Uncharacterized protein</fullName>
    </submittedName>
</protein>
<keyword evidence="1" id="KW-1133">Transmembrane helix</keyword>
<feature type="transmembrane region" description="Helical" evidence="1">
    <location>
        <begin position="305"/>
        <end position="325"/>
    </location>
</feature>
<comment type="caution">
    <text evidence="2">The sequence shown here is derived from an EMBL/GenBank/DDBJ whole genome shotgun (WGS) entry which is preliminary data.</text>
</comment>
<dbReference type="RefSeq" id="WP_186735440.1">
    <property type="nucleotide sequence ID" value="NZ_VFIA01000002.1"/>
</dbReference>
<evidence type="ECO:0000256" key="1">
    <source>
        <dbReference type="SAM" id="Phobius"/>
    </source>
</evidence>
<feature type="transmembrane region" description="Helical" evidence="1">
    <location>
        <begin position="38"/>
        <end position="56"/>
    </location>
</feature>
<reference evidence="2 3" key="1">
    <citation type="submission" date="2019-06" db="EMBL/GenBank/DDBJ databases">
        <title>Spirosoma utsteinense sp. nov. isolated from Antarctic ice-free soils.</title>
        <authorList>
            <person name="Tahon G."/>
        </authorList>
    </citation>
    <scope>NUCLEOTIDE SEQUENCE [LARGE SCALE GENOMIC DNA]</scope>
    <source>
        <strain evidence="2 3">LMG 31447</strain>
    </source>
</reference>
<evidence type="ECO:0000313" key="2">
    <source>
        <dbReference type="EMBL" id="MBC3789877.1"/>
    </source>
</evidence>
<name>A0ABR6VZU9_9BACT</name>
<keyword evidence="1" id="KW-0812">Transmembrane</keyword>
<feature type="transmembrane region" description="Helical" evidence="1">
    <location>
        <begin position="169"/>
        <end position="192"/>
    </location>
</feature>
<sequence length="396" mass="44531">MHTTNDQVSLIGVTGRVFGRVNELIEKLLTGPYWQLKVLVYCLVLIVLTTTPFFNLQYFSAANSSWNTLLIQASDLLVPYKGVPGSHDANKVFRLAVPVLIRLFNLTAMQVFISQVVCGLLILRIMVKVSYSALADKASTVFFMTAFVTCYSGYSAFYDVFGRIDAFGYLFILLSVYWRSPVLVFLFCFLTAWSDERGLINTLFTAVYWLYVGATNPRVSISRFIIAVPPINRQVVAVLLSWAGYFCIRWLLSHYYGFQTQTAGVGASQFSISRQFIPLAIFSTYGLVWWLILVTLALIILRRDWLMIALIGAGIIANLGVVMMIADINRSLAYSLPLLVISLYQVGRGLPKAYVRKCLFILSLLSMIVPIYDFDSKLHYHPTFIIRLATLVAGVS</sequence>
<feature type="transmembrane region" description="Helical" evidence="1">
    <location>
        <begin position="354"/>
        <end position="372"/>
    </location>
</feature>
<accession>A0ABR6VZU9</accession>
<proteinExistence type="predicted"/>
<feature type="transmembrane region" description="Helical" evidence="1">
    <location>
        <begin position="198"/>
        <end position="214"/>
    </location>
</feature>
<keyword evidence="1" id="KW-0472">Membrane</keyword>
<feature type="transmembrane region" description="Helical" evidence="1">
    <location>
        <begin position="276"/>
        <end position="298"/>
    </location>
</feature>
<feature type="transmembrane region" description="Helical" evidence="1">
    <location>
        <begin position="235"/>
        <end position="256"/>
    </location>
</feature>
<evidence type="ECO:0000313" key="3">
    <source>
        <dbReference type="Proteomes" id="UP000700732"/>
    </source>
</evidence>
<dbReference type="EMBL" id="VFIA01000002">
    <property type="protein sequence ID" value="MBC3789877.1"/>
    <property type="molecule type" value="Genomic_DNA"/>
</dbReference>
<gene>
    <name evidence="2" type="ORF">FH603_360</name>
</gene>
<dbReference type="Proteomes" id="UP000700732">
    <property type="component" value="Unassembled WGS sequence"/>
</dbReference>
<feature type="transmembrane region" description="Helical" evidence="1">
    <location>
        <begin position="103"/>
        <end position="126"/>
    </location>
</feature>